<keyword evidence="12" id="KW-0067">ATP-binding</keyword>
<evidence type="ECO:0000259" key="17">
    <source>
        <dbReference type="PROSITE" id="PS50113"/>
    </source>
</evidence>
<dbReference type="GO" id="GO:0005524">
    <property type="term" value="F:ATP binding"/>
    <property type="evidence" value="ECO:0007669"/>
    <property type="project" value="UniProtKB-KW"/>
</dbReference>
<proteinExistence type="predicted"/>
<evidence type="ECO:0000313" key="19">
    <source>
        <dbReference type="Proteomes" id="UP000198925"/>
    </source>
</evidence>
<keyword evidence="9" id="KW-0677">Repeat</keyword>
<protein>
    <recommendedName>
        <fullName evidence="2">histidine kinase</fullName>
        <ecNumber evidence="2">2.7.13.3</ecNumber>
    </recommendedName>
</protein>
<dbReference type="InterPro" id="IPR000700">
    <property type="entry name" value="PAS-assoc_C"/>
</dbReference>
<evidence type="ECO:0000256" key="2">
    <source>
        <dbReference type="ARBA" id="ARBA00012438"/>
    </source>
</evidence>
<evidence type="ECO:0000256" key="11">
    <source>
        <dbReference type="ARBA" id="ARBA00022777"/>
    </source>
</evidence>
<dbReference type="SMART" id="SM00091">
    <property type="entry name" value="PAS"/>
    <property type="match status" value="1"/>
</dbReference>
<keyword evidence="11" id="KW-0418">Kinase</keyword>
<evidence type="ECO:0000256" key="10">
    <source>
        <dbReference type="ARBA" id="ARBA00022741"/>
    </source>
</evidence>
<evidence type="ECO:0000256" key="9">
    <source>
        <dbReference type="ARBA" id="ARBA00022737"/>
    </source>
</evidence>
<keyword evidence="4" id="KW-0597">Phosphoprotein</keyword>
<dbReference type="PROSITE" id="PS50113">
    <property type="entry name" value="PAC"/>
    <property type="match status" value="1"/>
</dbReference>
<dbReference type="Gene3D" id="3.30.565.10">
    <property type="entry name" value="Histidine kinase-like ATPase, C-terminal domain"/>
    <property type="match status" value="1"/>
</dbReference>
<dbReference type="GO" id="GO:0006355">
    <property type="term" value="P:regulation of DNA-templated transcription"/>
    <property type="evidence" value="ECO:0007669"/>
    <property type="project" value="InterPro"/>
</dbReference>
<dbReference type="Proteomes" id="UP000198925">
    <property type="component" value="Unassembled WGS sequence"/>
</dbReference>
<accession>A0A1G7B7L9</accession>
<dbReference type="GO" id="GO:0009881">
    <property type="term" value="F:photoreceptor activity"/>
    <property type="evidence" value="ECO:0007669"/>
    <property type="project" value="UniProtKB-KW"/>
</dbReference>
<dbReference type="InterPro" id="IPR011102">
    <property type="entry name" value="Sig_transdc_His_kinase_HWE"/>
</dbReference>
<dbReference type="SMART" id="SM00911">
    <property type="entry name" value="HWE_HK"/>
    <property type="match status" value="1"/>
</dbReference>
<dbReference type="Gene3D" id="3.30.450.20">
    <property type="entry name" value="PAS domain"/>
    <property type="match status" value="1"/>
</dbReference>
<dbReference type="PROSITE" id="PS50112">
    <property type="entry name" value="PAS"/>
    <property type="match status" value="1"/>
</dbReference>
<dbReference type="Pfam" id="PF00989">
    <property type="entry name" value="PAS"/>
    <property type="match status" value="1"/>
</dbReference>
<evidence type="ECO:0000256" key="15">
    <source>
        <dbReference type="ARBA" id="ARBA00023170"/>
    </source>
</evidence>
<evidence type="ECO:0000256" key="3">
    <source>
        <dbReference type="ARBA" id="ARBA00022543"/>
    </source>
</evidence>
<keyword evidence="19" id="KW-1185">Reference proteome</keyword>
<reference evidence="18 19" key="1">
    <citation type="submission" date="2016-10" db="EMBL/GenBank/DDBJ databases">
        <authorList>
            <person name="de Groot N.N."/>
        </authorList>
    </citation>
    <scope>NUCLEOTIDE SEQUENCE [LARGE SCALE GENOMIC DNA]</scope>
    <source>
        <strain evidence="18 19">CPCC 100156</strain>
    </source>
</reference>
<dbReference type="InterPro" id="IPR036890">
    <property type="entry name" value="HATPase_C_sf"/>
</dbReference>
<comment type="catalytic activity">
    <reaction evidence="1">
        <text>ATP + protein L-histidine = ADP + protein N-phospho-L-histidine.</text>
        <dbReference type="EC" id="2.7.13.3"/>
    </reaction>
</comment>
<keyword evidence="7" id="KW-0288">FMN</keyword>
<gene>
    <name evidence="18" type="ORF">SAMN04487779_102355</name>
</gene>
<dbReference type="SUPFAM" id="SSF55781">
    <property type="entry name" value="GAF domain-like"/>
    <property type="match status" value="1"/>
</dbReference>
<dbReference type="SMART" id="SM00065">
    <property type="entry name" value="GAF"/>
    <property type="match status" value="1"/>
</dbReference>
<dbReference type="Pfam" id="PF07536">
    <property type="entry name" value="HWE_HK"/>
    <property type="match status" value="1"/>
</dbReference>
<evidence type="ECO:0000256" key="5">
    <source>
        <dbReference type="ARBA" id="ARBA00022606"/>
    </source>
</evidence>
<dbReference type="Gene3D" id="3.30.450.40">
    <property type="match status" value="1"/>
</dbReference>
<evidence type="ECO:0000256" key="13">
    <source>
        <dbReference type="ARBA" id="ARBA00022991"/>
    </source>
</evidence>
<keyword evidence="5" id="KW-0716">Sensory transduction</keyword>
<evidence type="ECO:0000256" key="4">
    <source>
        <dbReference type="ARBA" id="ARBA00022553"/>
    </source>
</evidence>
<dbReference type="EC" id="2.7.13.3" evidence="2"/>
<keyword evidence="13" id="KW-0157">Chromophore</keyword>
<keyword evidence="10" id="KW-0547">Nucleotide-binding</keyword>
<feature type="domain" description="PAC" evidence="17">
    <location>
        <begin position="126"/>
        <end position="177"/>
    </location>
</feature>
<keyword evidence="14" id="KW-0843">Virulence</keyword>
<dbReference type="InterPro" id="IPR001610">
    <property type="entry name" value="PAC"/>
</dbReference>
<name>A0A1G7B7L9_9PROT</name>
<evidence type="ECO:0000259" key="16">
    <source>
        <dbReference type="PROSITE" id="PS50112"/>
    </source>
</evidence>
<evidence type="ECO:0000313" key="18">
    <source>
        <dbReference type="EMBL" id="SDE23079.1"/>
    </source>
</evidence>
<dbReference type="AlphaFoldDB" id="A0A1G7B7L9"/>
<keyword evidence="6" id="KW-0285">Flavoprotein</keyword>
<evidence type="ECO:0000256" key="1">
    <source>
        <dbReference type="ARBA" id="ARBA00000085"/>
    </source>
</evidence>
<evidence type="ECO:0000256" key="6">
    <source>
        <dbReference type="ARBA" id="ARBA00022630"/>
    </source>
</evidence>
<organism evidence="18 19">
    <name type="scientific">Belnapia rosea</name>
    <dbReference type="NCBI Taxonomy" id="938405"/>
    <lineage>
        <taxon>Bacteria</taxon>
        <taxon>Pseudomonadati</taxon>
        <taxon>Pseudomonadota</taxon>
        <taxon>Alphaproteobacteria</taxon>
        <taxon>Acetobacterales</taxon>
        <taxon>Roseomonadaceae</taxon>
        <taxon>Belnapia</taxon>
    </lineage>
</organism>
<dbReference type="SMART" id="SM00086">
    <property type="entry name" value="PAC"/>
    <property type="match status" value="1"/>
</dbReference>
<dbReference type="GO" id="GO:0004673">
    <property type="term" value="F:protein histidine kinase activity"/>
    <property type="evidence" value="ECO:0007669"/>
    <property type="project" value="UniProtKB-EC"/>
</dbReference>
<keyword evidence="3" id="KW-0600">Photoreceptor protein</keyword>
<dbReference type="InterPro" id="IPR013767">
    <property type="entry name" value="PAS_fold"/>
</dbReference>
<dbReference type="EMBL" id="FMZX01000023">
    <property type="protein sequence ID" value="SDE23079.1"/>
    <property type="molecule type" value="Genomic_DNA"/>
</dbReference>
<evidence type="ECO:0000256" key="7">
    <source>
        <dbReference type="ARBA" id="ARBA00022643"/>
    </source>
</evidence>
<dbReference type="InterPro" id="IPR035965">
    <property type="entry name" value="PAS-like_dom_sf"/>
</dbReference>
<dbReference type="InterPro" id="IPR003018">
    <property type="entry name" value="GAF"/>
</dbReference>
<dbReference type="PANTHER" id="PTHR41523:SF8">
    <property type="entry name" value="ETHYLENE RESPONSE SENSOR PROTEIN"/>
    <property type="match status" value="1"/>
</dbReference>
<dbReference type="CDD" id="cd00130">
    <property type="entry name" value="PAS"/>
    <property type="match status" value="1"/>
</dbReference>
<keyword evidence="15" id="KW-0675">Receptor</keyword>
<dbReference type="Pfam" id="PF01590">
    <property type="entry name" value="GAF"/>
    <property type="match status" value="1"/>
</dbReference>
<evidence type="ECO:0000256" key="14">
    <source>
        <dbReference type="ARBA" id="ARBA00023026"/>
    </source>
</evidence>
<dbReference type="PANTHER" id="PTHR41523">
    <property type="entry name" value="TWO-COMPONENT SYSTEM SENSOR PROTEIN"/>
    <property type="match status" value="1"/>
</dbReference>
<dbReference type="InterPro" id="IPR000014">
    <property type="entry name" value="PAS"/>
</dbReference>
<sequence>MQGRPANGTIDAAVAVEGGHGAETAAVTAAKALDTELAASQDALRERTRLLATITDNAAEAIFLMDADGRVTFMNPAAERMFGWPREELLGRILHDEVHHHRPDGRPYPITECPLGHVFATGGTLEAHEDLFFRRDGSPIPVACSNAAIVTNGQTTGAVLVVHDITARKTAEARLTALVELGDRLRELQSPAEIAYTAAEIMGRTLGSDRAGYGMLDTVKQTIRIERDWSTDRLPSLTGTFRLEDYGTGFTNLLQRGEVVAVDDLRSDPRTAATAQGLDAIGVRACLHAPALEAGRVSAILYVHSATPRRWTEEEMAFVRGVAERAWAAAERARAERRHDLLLAELNHRVKNILSTVQGLAAQTLKGTGGDPARFAQHFGARLRTLARAHDMLTAHGWEPAPIAATMHNALAPWLQGGRAGQIEIADADHAVPVSPRQAQALVLAFHELATNATKYGALSTPKGQVSIRCQAGPDGSVAVDWTEAGGPPVVRPPDRRGFGTRLLERGLGQDLGPGSTVSLRFEPGGLQAEIRFVPMPVPG</sequence>
<dbReference type="STRING" id="938405.SAMN02927895_01141"/>
<evidence type="ECO:0000256" key="12">
    <source>
        <dbReference type="ARBA" id="ARBA00022840"/>
    </source>
</evidence>
<evidence type="ECO:0000256" key="8">
    <source>
        <dbReference type="ARBA" id="ARBA00022679"/>
    </source>
</evidence>
<keyword evidence="8" id="KW-0808">Transferase</keyword>
<dbReference type="NCBIfam" id="TIGR00229">
    <property type="entry name" value="sensory_box"/>
    <property type="match status" value="1"/>
</dbReference>
<feature type="domain" description="PAS" evidence="16">
    <location>
        <begin position="47"/>
        <end position="99"/>
    </location>
</feature>
<dbReference type="SUPFAM" id="SSF55785">
    <property type="entry name" value="PYP-like sensor domain (PAS domain)"/>
    <property type="match status" value="1"/>
</dbReference>
<dbReference type="InterPro" id="IPR029016">
    <property type="entry name" value="GAF-like_dom_sf"/>
</dbReference>